<organism evidence="1 2">
    <name type="scientific">Sinanodonta woodiana</name>
    <name type="common">Chinese pond mussel</name>
    <name type="synonym">Anodonta woodiana</name>
    <dbReference type="NCBI Taxonomy" id="1069815"/>
    <lineage>
        <taxon>Eukaryota</taxon>
        <taxon>Metazoa</taxon>
        <taxon>Spiralia</taxon>
        <taxon>Lophotrochozoa</taxon>
        <taxon>Mollusca</taxon>
        <taxon>Bivalvia</taxon>
        <taxon>Autobranchia</taxon>
        <taxon>Heteroconchia</taxon>
        <taxon>Palaeoheterodonta</taxon>
        <taxon>Unionida</taxon>
        <taxon>Unionoidea</taxon>
        <taxon>Unionidae</taxon>
        <taxon>Unioninae</taxon>
        <taxon>Sinanodonta</taxon>
    </lineage>
</organism>
<dbReference type="AlphaFoldDB" id="A0ABD3VQC0"/>
<name>A0ABD3VQC0_SINWO</name>
<evidence type="ECO:0000313" key="1">
    <source>
        <dbReference type="EMBL" id="KAL3863667.1"/>
    </source>
</evidence>
<proteinExistence type="predicted"/>
<gene>
    <name evidence="1" type="ORF">ACJMK2_005414</name>
</gene>
<keyword evidence="2" id="KW-1185">Reference proteome</keyword>
<evidence type="ECO:0000313" key="2">
    <source>
        <dbReference type="Proteomes" id="UP001634394"/>
    </source>
</evidence>
<dbReference type="Proteomes" id="UP001634394">
    <property type="component" value="Unassembled WGS sequence"/>
</dbReference>
<protein>
    <submittedName>
        <fullName evidence="1">Uncharacterized protein</fullName>
    </submittedName>
</protein>
<dbReference type="EMBL" id="JBJQND010000010">
    <property type="protein sequence ID" value="KAL3863667.1"/>
    <property type="molecule type" value="Genomic_DNA"/>
</dbReference>
<comment type="caution">
    <text evidence="1">The sequence shown here is derived from an EMBL/GenBank/DDBJ whole genome shotgun (WGS) entry which is preliminary data.</text>
</comment>
<sequence length="72" mass="8301">MGPTMTCEIICEDVLVSKRFNEVGDDKFETVKLARENYWCLKEFYRRFPDEVVSFDTKRDAIAALAVADVFG</sequence>
<reference evidence="1 2" key="1">
    <citation type="submission" date="2024-11" db="EMBL/GenBank/DDBJ databases">
        <title>Chromosome-level genome assembly of the freshwater bivalve Anodonta woodiana.</title>
        <authorList>
            <person name="Chen X."/>
        </authorList>
    </citation>
    <scope>NUCLEOTIDE SEQUENCE [LARGE SCALE GENOMIC DNA]</scope>
    <source>
        <strain evidence="1">MN2024</strain>
        <tissue evidence="1">Gills</tissue>
    </source>
</reference>
<feature type="non-terminal residue" evidence="1">
    <location>
        <position position="72"/>
    </location>
</feature>
<accession>A0ABD3VQC0</accession>